<evidence type="ECO:0000313" key="5">
    <source>
        <dbReference type="Proteomes" id="UP000184085"/>
    </source>
</evidence>
<feature type="chain" id="PRO_5012657386" evidence="3">
    <location>
        <begin position="31"/>
        <end position="427"/>
    </location>
</feature>
<dbReference type="InterPro" id="IPR050490">
    <property type="entry name" value="Bact_solute-bd_prot1"/>
</dbReference>
<dbReference type="AlphaFoldDB" id="A0A1M4MUS5"/>
<evidence type="ECO:0000256" key="3">
    <source>
        <dbReference type="SAM" id="SignalP"/>
    </source>
</evidence>
<sequence>MRLNSLKSTGSLGAMLTAGALSLAAVTASAETMLTVWSWDPNFNGDSMQRAMARYQAEHPDVSLVVADFGKDALEQKLQSQLASGSNQGLPDIVLIEDYAAQRFLLTFPQAFEPVGEHIDLSGMAPYKVALATVDGTAYSMPFDSGVTGVFYHRADLEAAGFAQDDLVGITWDRFIEIGQSVEAVTGKDFLVQPFNRTDLLRLMLQSAGTWYTTPDGAVSLGADPRFRKVVEEYIKVMTSGIVQDAAGWTEYVGAFTSHDVSGVATGAWITAAIKANADQAGEWAVAPIPRIDGIEGAVHASNVGGSSWYVMAEGPNTEVALDFLNDVWAGDSDFYADILADKGAVGSLLAARHTAAYDAPDPFFADQKIWADFADWLDVVPEVNFGVFTFEAEAAFLAYVPDVIRGDAALDDALETYERRLTQAIR</sequence>
<evidence type="ECO:0000256" key="2">
    <source>
        <dbReference type="ARBA" id="ARBA00008520"/>
    </source>
</evidence>
<evidence type="ECO:0000256" key="1">
    <source>
        <dbReference type="ARBA" id="ARBA00004418"/>
    </source>
</evidence>
<dbReference type="InterPro" id="IPR006059">
    <property type="entry name" value="SBP"/>
</dbReference>
<keyword evidence="3" id="KW-0732">Signal</keyword>
<gene>
    <name evidence="4" type="primary">lacE</name>
    <name evidence="4" type="ORF">KARMA_0042</name>
</gene>
<keyword evidence="5" id="KW-1185">Reference proteome</keyword>
<protein>
    <submittedName>
        <fullName evidence="4">Lactose-binding protein</fullName>
    </submittedName>
</protein>
<evidence type="ECO:0000313" key="4">
    <source>
        <dbReference type="EMBL" id="SCM65872.1"/>
    </source>
</evidence>
<name>A0A1M4MUS5_9RHOB</name>
<comment type="subcellular location">
    <subcellularLocation>
        <location evidence="1">Periplasm</location>
    </subcellularLocation>
</comment>
<dbReference type="GO" id="GO:0042597">
    <property type="term" value="C:periplasmic space"/>
    <property type="evidence" value="ECO:0007669"/>
    <property type="project" value="UniProtKB-SubCell"/>
</dbReference>
<dbReference type="PANTHER" id="PTHR43649:SF32">
    <property type="entry name" value="SUGAR BINDING SECRETED PROTEIN"/>
    <property type="match status" value="1"/>
</dbReference>
<feature type="signal peptide" evidence="3">
    <location>
        <begin position="1"/>
        <end position="30"/>
    </location>
</feature>
<dbReference type="Gene3D" id="3.40.190.10">
    <property type="entry name" value="Periplasmic binding protein-like II"/>
    <property type="match status" value="1"/>
</dbReference>
<dbReference type="Proteomes" id="UP000184085">
    <property type="component" value="Unassembled WGS sequence"/>
</dbReference>
<organism evidence="4 5">
    <name type="scientific">Donghicola eburneus</name>
    <dbReference type="NCBI Taxonomy" id="393278"/>
    <lineage>
        <taxon>Bacteria</taxon>
        <taxon>Pseudomonadati</taxon>
        <taxon>Pseudomonadota</taxon>
        <taxon>Alphaproteobacteria</taxon>
        <taxon>Rhodobacterales</taxon>
        <taxon>Roseobacteraceae</taxon>
        <taxon>Donghicola</taxon>
    </lineage>
</organism>
<dbReference type="PANTHER" id="PTHR43649">
    <property type="entry name" value="ARABINOSE-BINDING PROTEIN-RELATED"/>
    <property type="match status" value="1"/>
</dbReference>
<dbReference type="RefSeq" id="WP_072702244.1">
    <property type="nucleotide sequence ID" value="NZ_FMJB01000001.1"/>
</dbReference>
<dbReference type="Pfam" id="PF13416">
    <property type="entry name" value="SBP_bac_8"/>
    <property type="match status" value="1"/>
</dbReference>
<reference evidence="5" key="1">
    <citation type="submission" date="2016-09" db="EMBL/GenBank/DDBJ databases">
        <authorList>
            <person name="Wibberg D."/>
        </authorList>
    </citation>
    <scope>NUCLEOTIDE SEQUENCE [LARGE SCALE GENOMIC DNA]</scope>
</reference>
<comment type="similarity">
    <text evidence="2">Belongs to the bacterial solute-binding protein 1 family.</text>
</comment>
<dbReference type="SUPFAM" id="SSF53850">
    <property type="entry name" value="Periplasmic binding protein-like II"/>
    <property type="match status" value="1"/>
</dbReference>
<dbReference type="EMBL" id="FMJB01000001">
    <property type="protein sequence ID" value="SCM65872.1"/>
    <property type="molecule type" value="Genomic_DNA"/>
</dbReference>
<proteinExistence type="inferred from homology"/>
<accession>A0A1M4MUS5</accession>